<dbReference type="EC" id="3.1.26.4" evidence="2"/>
<evidence type="ECO:0000256" key="3">
    <source>
        <dbReference type="SAM" id="MobiDB-lite"/>
    </source>
</evidence>
<dbReference type="OrthoDB" id="10064741at2759"/>
<feature type="domain" description="Reverse transcriptase" evidence="4">
    <location>
        <begin position="2"/>
        <end position="107"/>
    </location>
</feature>
<dbReference type="GeneID" id="106512340"/>
<reference evidence="6" key="1">
    <citation type="submission" date="2025-08" db="UniProtKB">
        <authorList>
            <consortium name="RefSeq"/>
        </authorList>
    </citation>
    <scope>IDENTIFICATION</scope>
</reference>
<evidence type="ECO:0000256" key="2">
    <source>
        <dbReference type="ARBA" id="ARBA00012180"/>
    </source>
</evidence>
<proteinExistence type="inferred from homology"/>
<dbReference type="PANTHER" id="PTHR47331">
    <property type="entry name" value="PHD-TYPE DOMAIN-CONTAINING PROTEIN"/>
    <property type="match status" value="1"/>
</dbReference>
<protein>
    <recommendedName>
        <fullName evidence="2">ribonuclease H</fullName>
        <ecNumber evidence="2">3.1.26.4</ecNumber>
    </recommendedName>
</protein>
<dbReference type="STRING" id="52670.A0A2I4ALQ8"/>
<comment type="similarity">
    <text evidence="1">Belongs to the beta type-B retroviral polymerase family. HERV class-II K(HML-2) pol subfamily.</text>
</comment>
<evidence type="ECO:0000256" key="1">
    <source>
        <dbReference type="ARBA" id="ARBA00010879"/>
    </source>
</evidence>
<dbReference type="Gene3D" id="3.10.10.10">
    <property type="entry name" value="HIV Type 1 Reverse Transcriptase, subunit A, domain 1"/>
    <property type="match status" value="1"/>
</dbReference>
<dbReference type="Pfam" id="PF00078">
    <property type="entry name" value="RVT_1"/>
    <property type="match status" value="1"/>
</dbReference>
<dbReference type="InterPro" id="IPR000477">
    <property type="entry name" value="RT_dom"/>
</dbReference>
<dbReference type="GO" id="GO:0004523">
    <property type="term" value="F:RNA-DNA hybrid ribonuclease activity"/>
    <property type="evidence" value="ECO:0007669"/>
    <property type="project" value="UniProtKB-EC"/>
</dbReference>
<dbReference type="KEGG" id="alim:106512340"/>
<keyword evidence="5" id="KW-1185">Reference proteome</keyword>
<dbReference type="Pfam" id="PF05380">
    <property type="entry name" value="Peptidase_A17"/>
    <property type="match status" value="1"/>
</dbReference>
<dbReference type="PANTHER" id="PTHR47331:SF5">
    <property type="entry name" value="RIBONUCLEASE H"/>
    <property type="match status" value="1"/>
</dbReference>
<dbReference type="AlphaFoldDB" id="A0A2I4ALQ8"/>
<organism evidence="5 6">
    <name type="scientific">Austrofundulus limnaeus</name>
    <name type="common">Annual killifish</name>
    <dbReference type="NCBI Taxonomy" id="52670"/>
    <lineage>
        <taxon>Eukaryota</taxon>
        <taxon>Metazoa</taxon>
        <taxon>Chordata</taxon>
        <taxon>Craniata</taxon>
        <taxon>Vertebrata</taxon>
        <taxon>Euteleostomi</taxon>
        <taxon>Actinopterygii</taxon>
        <taxon>Neopterygii</taxon>
        <taxon>Teleostei</taxon>
        <taxon>Neoteleostei</taxon>
        <taxon>Acanthomorphata</taxon>
        <taxon>Ovalentaria</taxon>
        <taxon>Atherinomorphae</taxon>
        <taxon>Cyprinodontiformes</taxon>
        <taxon>Rivulidae</taxon>
        <taxon>Austrofundulus</taxon>
    </lineage>
</organism>
<dbReference type="InterPro" id="IPR008042">
    <property type="entry name" value="Retrotrans_Pao"/>
</dbReference>
<dbReference type="InterPro" id="IPR043128">
    <property type="entry name" value="Rev_trsase/Diguanyl_cyclase"/>
</dbReference>
<sequence length="477" mass="54774">MFHQIRLLPEDRSLLRFVWRDLHSDKPVTVYEWQVLPFGTTCSPCCATYALQRHTKDHSQEDEQLRQSVENCFYVDNCLKSVPTPEEAHHLVDNLRALLSSAGFILRQWASNEPSAISHLPEDLRSTSAELWLAQDRADTSEPTLGLSWHFPTDTLGYKHRSVSYGAPTLRNIYKVLASQYDHLGFILPYTTRAKMLVRCLWEHQRGWDDPQLPSELLQQWRAWEEELQFLPRVFLSRPYLPKHIKEQVREREVHIFCDASEKAYGAVAYLKTLTSDGSSHLAFLVARSRVAPKRVLSMPRLELCAALSGAQLSSLLEKELTLSIKRTMLWSDSTTVLTWLKSESCRFKIFVGTRVAEIQELTHFHTWRYVDSTQNPADDLTRGKSLLELTRPNRWSQGPSFLLLEPDEWPADPSETKQEPPDPNELRKETFCGVSTAADHAISSFRQYDTWKQLVEATILKLHGAATRDGSISAED</sequence>
<name>A0A2I4ALQ8_AUSLI</name>
<accession>A0A2I4ALQ8</accession>
<dbReference type="SUPFAM" id="SSF56672">
    <property type="entry name" value="DNA/RNA polymerases"/>
    <property type="match status" value="1"/>
</dbReference>
<feature type="compositionally biased region" description="Basic and acidic residues" evidence="3">
    <location>
        <begin position="415"/>
        <end position="430"/>
    </location>
</feature>
<dbReference type="RefSeq" id="XP_013856434.1">
    <property type="nucleotide sequence ID" value="XM_014000980.1"/>
</dbReference>
<dbReference type="Proteomes" id="UP000192220">
    <property type="component" value="Unplaced"/>
</dbReference>
<dbReference type="InParanoid" id="A0A2I4ALQ8"/>
<evidence type="ECO:0000313" key="6">
    <source>
        <dbReference type="RefSeq" id="XP_013856434.1"/>
    </source>
</evidence>
<dbReference type="Gene3D" id="3.30.70.270">
    <property type="match status" value="1"/>
</dbReference>
<gene>
    <name evidence="6" type="primary">LOC106512340</name>
</gene>
<evidence type="ECO:0000259" key="4">
    <source>
        <dbReference type="Pfam" id="PF00078"/>
    </source>
</evidence>
<dbReference type="InterPro" id="IPR043502">
    <property type="entry name" value="DNA/RNA_pol_sf"/>
</dbReference>
<evidence type="ECO:0000313" key="5">
    <source>
        <dbReference type="Proteomes" id="UP000192220"/>
    </source>
</evidence>
<feature type="region of interest" description="Disordered" evidence="3">
    <location>
        <begin position="407"/>
        <end position="430"/>
    </location>
</feature>